<organism evidence="2">
    <name type="scientific">Lotus japonicus</name>
    <name type="common">Lotus corniculatus var. japonicus</name>
    <dbReference type="NCBI Taxonomy" id="34305"/>
    <lineage>
        <taxon>Eukaryota</taxon>
        <taxon>Viridiplantae</taxon>
        <taxon>Streptophyta</taxon>
        <taxon>Embryophyta</taxon>
        <taxon>Tracheophyta</taxon>
        <taxon>Spermatophyta</taxon>
        <taxon>Magnoliopsida</taxon>
        <taxon>eudicotyledons</taxon>
        <taxon>Gunneridae</taxon>
        <taxon>Pentapetalae</taxon>
        <taxon>rosids</taxon>
        <taxon>fabids</taxon>
        <taxon>Fabales</taxon>
        <taxon>Fabaceae</taxon>
        <taxon>Papilionoideae</taxon>
        <taxon>50 kb inversion clade</taxon>
        <taxon>NPAAA clade</taxon>
        <taxon>Hologalegina</taxon>
        <taxon>robinioid clade</taxon>
        <taxon>Loteae</taxon>
        <taxon>Lotus</taxon>
    </lineage>
</organism>
<protein>
    <submittedName>
        <fullName evidence="2">Uncharacterized protein</fullName>
    </submittedName>
</protein>
<keyword evidence="1" id="KW-0472">Membrane</keyword>
<dbReference type="AlphaFoldDB" id="I3SK78"/>
<evidence type="ECO:0000256" key="1">
    <source>
        <dbReference type="SAM" id="Phobius"/>
    </source>
</evidence>
<proteinExistence type="evidence at transcript level"/>
<accession>I3SK78</accession>
<feature type="transmembrane region" description="Helical" evidence="1">
    <location>
        <begin position="12"/>
        <end position="32"/>
    </location>
</feature>
<keyword evidence="1" id="KW-0812">Transmembrane</keyword>
<reference evidence="2" key="1">
    <citation type="submission" date="2012-05" db="EMBL/GenBank/DDBJ databases">
        <authorList>
            <person name="Krishnakumar V."/>
            <person name="Cheung F."/>
            <person name="Xiao Y."/>
            <person name="Chan A."/>
            <person name="Moskal W.A."/>
            <person name="Town C.D."/>
        </authorList>
    </citation>
    <scope>NUCLEOTIDE SEQUENCE</scope>
</reference>
<name>I3SK78_LOTJA</name>
<sequence length="36" mass="4373">MLLVSLWKRWRSSAWIYFLAYFLCSQACWIAGQKDM</sequence>
<dbReference type="EMBL" id="BT140875">
    <property type="protein sequence ID" value="AFK40670.1"/>
    <property type="molecule type" value="mRNA"/>
</dbReference>
<keyword evidence="1" id="KW-1133">Transmembrane helix</keyword>
<evidence type="ECO:0000313" key="2">
    <source>
        <dbReference type="EMBL" id="AFK40670.1"/>
    </source>
</evidence>